<evidence type="ECO:0000313" key="2">
    <source>
        <dbReference type="EMBL" id="KAF1999767.1"/>
    </source>
</evidence>
<evidence type="ECO:0000259" key="1">
    <source>
        <dbReference type="Pfam" id="PF08386"/>
    </source>
</evidence>
<feature type="non-terminal residue" evidence="2">
    <location>
        <position position="1"/>
    </location>
</feature>
<organism evidence="2 3">
    <name type="scientific">Amniculicola lignicola CBS 123094</name>
    <dbReference type="NCBI Taxonomy" id="1392246"/>
    <lineage>
        <taxon>Eukaryota</taxon>
        <taxon>Fungi</taxon>
        <taxon>Dikarya</taxon>
        <taxon>Ascomycota</taxon>
        <taxon>Pezizomycotina</taxon>
        <taxon>Dothideomycetes</taxon>
        <taxon>Pleosporomycetidae</taxon>
        <taxon>Pleosporales</taxon>
        <taxon>Amniculicolaceae</taxon>
        <taxon>Amniculicola</taxon>
    </lineage>
</organism>
<accession>A0A6A5WE87</accession>
<proteinExistence type="predicted"/>
<sequence length="166" mass="19174">YDQRASQLQTLIKCTDLDGRFNISTVEKWETYKNKLREIYEYASDEYVWSRIALCQNVPFSPPDSQKWHGKQIRPNSILFTTNIIDPVASSADKMAQFYPGSVVLKQNTVGVSIMQNHNFSYHSLLIANSKCISRYLTKFMETGMLPPHHTLCEAEEKNPFFPRST</sequence>
<evidence type="ECO:0000313" key="3">
    <source>
        <dbReference type="Proteomes" id="UP000799779"/>
    </source>
</evidence>
<dbReference type="Proteomes" id="UP000799779">
    <property type="component" value="Unassembled WGS sequence"/>
</dbReference>
<gene>
    <name evidence="2" type="ORF">P154DRAFT_436471</name>
</gene>
<name>A0A6A5WE87_9PLEO</name>
<protein>
    <recommendedName>
        <fullName evidence="1">Peptidase S33 tripeptidyl aminopeptidase-like C-terminal domain-containing protein</fullName>
    </recommendedName>
</protein>
<keyword evidence="3" id="KW-1185">Reference proteome</keyword>
<reference evidence="2" key="1">
    <citation type="journal article" date="2020" name="Stud. Mycol.">
        <title>101 Dothideomycetes genomes: a test case for predicting lifestyles and emergence of pathogens.</title>
        <authorList>
            <person name="Haridas S."/>
            <person name="Albert R."/>
            <person name="Binder M."/>
            <person name="Bloem J."/>
            <person name="Labutti K."/>
            <person name="Salamov A."/>
            <person name="Andreopoulos B."/>
            <person name="Baker S."/>
            <person name="Barry K."/>
            <person name="Bills G."/>
            <person name="Bluhm B."/>
            <person name="Cannon C."/>
            <person name="Castanera R."/>
            <person name="Culley D."/>
            <person name="Daum C."/>
            <person name="Ezra D."/>
            <person name="Gonzalez J."/>
            <person name="Henrissat B."/>
            <person name="Kuo A."/>
            <person name="Liang C."/>
            <person name="Lipzen A."/>
            <person name="Lutzoni F."/>
            <person name="Magnuson J."/>
            <person name="Mondo S."/>
            <person name="Nolan M."/>
            <person name="Ohm R."/>
            <person name="Pangilinan J."/>
            <person name="Park H.-J."/>
            <person name="Ramirez L."/>
            <person name="Alfaro M."/>
            <person name="Sun H."/>
            <person name="Tritt A."/>
            <person name="Yoshinaga Y."/>
            <person name="Zwiers L.-H."/>
            <person name="Turgeon B."/>
            <person name="Goodwin S."/>
            <person name="Spatafora J."/>
            <person name="Crous P."/>
            <person name="Grigoriev I."/>
        </authorList>
    </citation>
    <scope>NUCLEOTIDE SEQUENCE</scope>
    <source>
        <strain evidence="2">CBS 123094</strain>
    </source>
</reference>
<dbReference type="AlphaFoldDB" id="A0A6A5WE87"/>
<dbReference type="InterPro" id="IPR013595">
    <property type="entry name" value="Pept_S33_TAP-like_C"/>
</dbReference>
<feature type="domain" description="Peptidase S33 tripeptidyl aminopeptidase-like C-terminal" evidence="1">
    <location>
        <begin position="42"/>
        <end position="153"/>
    </location>
</feature>
<dbReference type="EMBL" id="ML977593">
    <property type="protein sequence ID" value="KAF1999767.1"/>
    <property type="molecule type" value="Genomic_DNA"/>
</dbReference>
<dbReference type="OrthoDB" id="425534at2759"/>
<dbReference type="Pfam" id="PF08386">
    <property type="entry name" value="Abhydrolase_4"/>
    <property type="match status" value="1"/>
</dbReference>